<proteinExistence type="predicted"/>
<dbReference type="EMBL" id="JAEAOA010000114">
    <property type="protein sequence ID" value="KAK3580488.1"/>
    <property type="molecule type" value="Genomic_DNA"/>
</dbReference>
<protein>
    <submittedName>
        <fullName evidence="1">Uncharacterized protein</fullName>
    </submittedName>
</protein>
<reference evidence="1" key="3">
    <citation type="submission" date="2023-05" db="EMBL/GenBank/DDBJ databases">
        <authorList>
            <person name="Smith C.H."/>
        </authorList>
    </citation>
    <scope>NUCLEOTIDE SEQUENCE</scope>
    <source>
        <strain evidence="1">CHS0354</strain>
        <tissue evidence="1">Mantle</tissue>
    </source>
</reference>
<name>A0AAE0RVU0_9BIVA</name>
<evidence type="ECO:0000313" key="1">
    <source>
        <dbReference type="EMBL" id="KAK3580488.1"/>
    </source>
</evidence>
<dbReference type="AlphaFoldDB" id="A0AAE0RVU0"/>
<comment type="caution">
    <text evidence="1">The sequence shown here is derived from an EMBL/GenBank/DDBJ whole genome shotgun (WGS) entry which is preliminary data.</text>
</comment>
<organism evidence="1 2">
    <name type="scientific">Potamilus streckersoni</name>
    <dbReference type="NCBI Taxonomy" id="2493646"/>
    <lineage>
        <taxon>Eukaryota</taxon>
        <taxon>Metazoa</taxon>
        <taxon>Spiralia</taxon>
        <taxon>Lophotrochozoa</taxon>
        <taxon>Mollusca</taxon>
        <taxon>Bivalvia</taxon>
        <taxon>Autobranchia</taxon>
        <taxon>Heteroconchia</taxon>
        <taxon>Palaeoheterodonta</taxon>
        <taxon>Unionida</taxon>
        <taxon>Unionoidea</taxon>
        <taxon>Unionidae</taxon>
        <taxon>Ambleminae</taxon>
        <taxon>Lampsilini</taxon>
        <taxon>Potamilus</taxon>
    </lineage>
</organism>
<dbReference type="Proteomes" id="UP001195483">
    <property type="component" value="Unassembled WGS sequence"/>
</dbReference>
<keyword evidence="2" id="KW-1185">Reference proteome</keyword>
<accession>A0AAE0RVU0</accession>
<reference evidence="1" key="1">
    <citation type="journal article" date="2021" name="Genome Biol. Evol.">
        <title>A High-Quality Reference Genome for a Parasitic Bivalve with Doubly Uniparental Inheritance (Bivalvia: Unionida).</title>
        <authorList>
            <person name="Smith C.H."/>
        </authorList>
    </citation>
    <scope>NUCLEOTIDE SEQUENCE</scope>
    <source>
        <strain evidence="1">CHS0354</strain>
    </source>
</reference>
<evidence type="ECO:0000313" key="2">
    <source>
        <dbReference type="Proteomes" id="UP001195483"/>
    </source>
</evidence>
<sequence>MCVPRDIDSEVSGLEYLVKRHKDKMTTHECTVQHRDTKKNKTGVRDRARPKPFSGSNWIDLVTGVNKPWSFRIMVDLTNRSDKERANSSPRADMFPLVRLAYGCNHTIVIPVHDADGDNVRCRWANGSTECAGVCRAFPNSILNEDQCTITYSATDKIGYYAVAIQVEDFRSIGRTPPLSSVPIQFLVYIYKSSLPCNRVPVFLPPTKSDKTFVTVQVHMTVTEQIVAKSGEENTR</sequence>
<gene>
    <name evidence="1" type="ORF">CHS0354_001089</name>
</gene>
<reference evidence="1" key="2">
    <citation type="journal article" date="2021" name="Genome Biol. Evol.">
        <title>Developing a high-quality reference genome for a parasitic bivalve with doubly uniparental inheritance (Bivalvia: Unionida).</title>
        <authorList>
            <person name="Smith C.H."/>
        </authorList>
    </citation>
    <scope>NUCLEOTIDE SEQUENCE</scope>
    <source>
        <strain evidence="1">CHS0354</strain>
        <tissue evidence="1">Mantle</tissue>
    </source>
</reference>